<feature type="region of interest" description="Disordered" evidence="1">
    <location>
        <begin position="749"/>
        <end position="780"/>
    </location>
</feature>
<accession>A0ABN1C625</accession>
<evidence type="ECO:0000313" key="3">
    <source>
        <dbReference type="Proteomes" id="UP001500220"/>
    </source>
</evidence>
<feature type="region of interest" description="Disordered" evidence="1">
    <location>
        <begin position="121"/>
        <end position="141"/>
    </location>
</feature>
<evidence type="ECO:0000313" key="2">
    <source>
        <dbReference type="EMBL" id="GAA0512518.1"/>
    </source>
</evidence>
<organism evidence="2 3">
    <name type="scientific">Saccharopolyspora thermophila</name>
    <dbReference type="NCBI Taxonomy" id="89367"/>
    <lineage>
        <taxon>Bacteria</taxon>
        <taxon>Bacillati</taxon>
        <taxon>Actinomycetota</taxon>
        <taxon>Actinomycetes</taxon>
        <taxon>Pseudonocardiales</taxon>
        <taxon>Pseudonocardiaceae</taxon>
        <taxon>Saccharopolyspora</taxon>
    </lineage>
</organism>
<proteinExistence type="predicted"/>
<feature type="compositionally biased region" description="Low complexity" evidence="1">
    <location>
        <begin position="459"/>
        <end position="485"/>
    </location>
</feature>
<feature type="compositionally biased region" description="Gly residues" evidence="1">
    <location>
        <begin position="486"/>
        <end position="497"/>
    </location>
</feature>
<evidence type="ECO:0008006" key="4">
    <source>
        <dbReference type="Google" id="ProtNLM"/>
    </source>
</evidence>
<feature type="compositionally biased region" description="Low complexity" evidence="1">
    <location>
        <begin position="432"/>
        <end position="447"/>
    </location>
</feature>
<name>A0ABN1C625_9PSEU</name>
<feature type="region of interest" description="Disordered" evidence="1">
    <location>
        <begin position="432"/>
        <end position="512"/>
    </location>
</feature>
<dbReference type="RefSeq" id="WP_346072476.1">
    <property type="nucleotide sequence ID" value="NZ_BAAAHC010000005.1"/>
</dbReference>
<feature type="compositionally biased region" description="Gly residues" evidence="1">
    <location>
        <begin position="448"/>
        <end position="458"/>
    </location>
</feature>
<comment type="caution">
    <text evidence="2">The sequence shown here is derived from an EMBL/GenBank/DDBJ whole genome shotgun (WGS) entry which is preliminary data.</text>
</comment>
<reference evidence="2 3" key="1">
    <citation type="journal article" date="2019" name="Int. J. Syst. Evol. Microbiol.">
        <title>The Global Catalogue of Microorganisms (GCM) 10K type strain sequencing project: providing services to taxonomists for standard genome sequencing and annotation.</title>
        <authorList>
            <consortium name="The Broad Institute Genomics Platform"/>
            <consortium name="The Broad Institute Genome Sequencing Center for Infectious Disease"/>
            <person name="Wu L."/>
            <person name="Ma J."/>
        </authorList>
    </citation>
    <scope>NUCLEOTIDE SEQUENCE [LARGE SCALE GENOMIC DNA]</scope>
    <source>
        <strain evidence="2 3">JCM 10664</strain>
    </source>
</reference>
<evidence type="ECO:0000256" key="1">
    <source>
        <dbReference type="SAM" id="MobiDB-lite"/>
    </source>
</evidence>
<keyword evidence="3" id="KW-1185">Reference proteome</keyword>
<feature type="compositionally biased region" description="Low complexity" evidence="1">
    <location>
        <begin position="343"/>
        <end position="353"/>
    </location>
</feature>
<feature type="region of interest" description="Disordered" evidence="1">
    <location>
        <begin position="323"/>
        <end position="360"/>
    </location>
</feature>
<feature type="compositionally biased region" description="Low complexity" evidence="1">
    <location>
        <begin position="128"/>
        <end position="139"/>
    </location>
</feature>
<protein>
    <recommendedName>
        <fullName evidence="4">Proteins of 100 residues with WXG</fullName>
    </recommendedName>
</protein>
<dbReference type="Proteomes" id="UP001500220">
    <property type="component" value="Unassembled WGS sequence"/>
</dbReference>
<sequence length="814" mass="80982">MPDKKIERLGLEDDANDKERFRRHVEKELGREIEPDTPEWAWRINNKPITAWFPAGTDNGDGDNANSLWLNDLNIDSPQAIAESENQANSHDYDEADLENAAEQLDGYLEDVRKTDDALGVEGTRAPASGGSSTDDGAGNVAPIEDYGSYSMEQCIQALNGIPRTMSVAADQFGKLIDRLAKARDDLRAQVRKLPNSMQGATGTSSTTFAQTQLDRLDQTVTTLRSGGYENELRDAADVAATRKQAIVPLVKAYTQTAAAEAAIDKLDAAGFGGHVGVIKDAVRKIRMDMLNRARSLVADVAEAYEKAGSAMTPAPTGVYDNIGSGDGPVARPTTASPGMGPTSRTGSSTDAGTGAGPGVGAGANIGAGARGGVGAGTGTGSTGTGVGVDSVAGTGGGVSGAGTPDNSVVTDAMNDAIHAAGRAGRQALGALDSEESGSPGTEAASAGSGGGMGGGTDNGAASGSGAAMSPADGAGPTIGAIPTIGGAGAGSGGTGSAGSQPTKNTGKDDAAARQAIQDALINAQQQAAQAGQEALEALNGDGDAGSAGAVPVPTMSPGMEQAPEAVQDAVQNTGQTAQAAVGGQRNIDAAHAGKIIEDIVQQGREAAQQSLDHLGAGSDEAAQMLDNVFDQAAQAGKEALAAANADSDITMDEANQIVDDVLERAKSAGDAALSSLGSGLSDFLAPSVGGATSGGTDIDGGAGAGQSLDVTPVSNTQPHIPAGSTAAAATPMGAGGGLPMMPPMMGGGLGGAGASGDTGDRERTTWLADDGSSWSETTAAEAAPNVLGKEQEGEHVAQLVHAAEQQVGRVARA</sequence>
<gene>
    <name evidence="2" type="ORF">GCM10009545_13170</name>
</gene>
<dbReference type="EMBL" id="BAAAHC010000005">
    <property type="protein sequence ID" value="GAA0512518.1"/>
    <property type="molecule type" value="Genomic_DNA"/>
</dbReference>